<evidence type="ECO:0000313" key="3">
    <source>
        <dbReference type="Proteomes" id="UP000597762"/>
    </source>
</evidence>
<dbReference type="SMART" id="SM00554">
    <property type="entry name" value="FAS1"/>
    <property type="match status" value="3"/>
</dbReference>
<dbReference type="InterPro" id="IPR036378">
    <property type="entry name" value="FAS1_dom_sf"/>
</dbReference>
<dbReference type="PANTHER" id="PTHR10900:SF77">
    <property type="entry name" value="FI19380P1"/>
    <property type="match status" value="1"/>
</dbReference>
<proteinExistence type="predicted"/>
<name>A0A812E794_ACAPH</name>
<evidence type="ECO:0000259" key="1">
    <source>
        <dbReference type="PROSITE" id="PS50213"/>
    </source>
</evidence>
<reference evidence="2" key="1">
    <citation type="submission" date="2021-01" db="EMBL/GenBank/DDBJ databases">
        <authorList>
            <person name="Li R."/>
            <person name="Bekaert M."/>
        </authorList>
    </citation>
    <scope>NUCLEOTIDE SEQUENCE</scope>
    <source>
        <strain evidence="2">Farmed</strain>
    </source>
</reference>
<dbReference type="EMBL" id="CAHIKZ030005066">
    <property type="protein sequence ID" value="CAE1318730.1"/>
    <property type="molecule type" value="Genomic_DNA"/>
</dbReference>
<feature type="domain" description="FAS1" evidence="1">
    <location>
        <begin position="1"/>
        <end position="111"/>
    </location>
</feature>
<dbReference type="FunFam" id="2.30.180.10:FF:000032">
    <property type="entry name" value="Fasciclin domain-containing protein, putative"/>
    <property type="match status" value="1"/>
</dbReference>
<dbReference type="SUPFAM" id="SSF82153">
    <property type="entry name" value="FAS1 domain"/>
    <property type="match status" value="3"/>
</dbReference>
<dbReference type="PROSITE" id="PS50213">
    <property type="entry name" value="FAS1"/>
    <property type="match status" value="3"/>
</dbReference>
<dbReference type="PANTHER" id="PTHR10900">
    <property type="entry name" value="PERIOSTIN-RELATED"/>
    <property type="match status" value="1"/>
</dbReference>
<dbReference type="InterPro" id="IPR000782">
    <property type="entry name" value="FAS1_domain"/>
</dbReference>
<dbReference type="AlphaFoldDB" id="A0A812E794"/>
<keyword evidence="3" id="KW-1185">Reference proteome</keyword>
<accession>A0A812E794</accession>
<sequence length="399" mass="44601">MIHEADLAEELIQSNPLTIFAPTNRAIRKLTPSVRNKLRNKETLKKFVSHHVTRKIICGDAIVISCGLTNMNGYRLKVSCTPEGHFVANSKLIEHDMVADNGIVHAIDTVLLPDAVKNMVDLANDLKLHKFLNISKDAGMTETLRKEEDFTLFAPTDDAFNSLSTEYMSALRSQPQLMKNLLNYHIVKGKVTSDEMVGQQNFTSKIAVKIKVNVFRNGIVVDDAKVLSTDRQSDYGVIHTINKVLIPPEQTLMGLIQTDPALSQFRQAIETAGLVELLESSNGQLTVLAPTNDAFDTMERVRLNKLMSNPKLLKKHLLHHMVDRILVPCALVPKTMYNMNSVQGETLTFRLAPNDDLMVFDMPLSKPPNNNAMAVNGILYKLNSFLQCECRPKNIATKI</sequence>
<organism evidence="2 3">
    <name type="scientific">Acanthosepion pharaonis</name>
    <name type="common">Pharaoh cuttlefish</name>
    <name type="synonym">Sepia pharaonis</name>
    <dbReference type="NCBI Taxonomy" id="158019"/>
    <lineage>
        <taxon>Eukaryota</taxon>
        <taxon>Metazoa</taxon>
        <taxon>Spiralia</taxon>
        <taxon>Lophotrochozoa</taxon>
        <taxon>Mollusca</taxon>
        <taxon>Cephalopoda</taxon>
        <taxon>Coleoidea</taxon>
        <taxon>Decapodiformes</taxon>
        <taxon>Sepiida</taxon>
        <taxon>Sepiina</taxon>
        <taxon>Sepiidae</taxon>
        <taxon>Acanthosepion</taxon>
    </lineage>
</organism>
<gene>
    <name evidence="2" type="ORF">SPHA_69195</name>
</gene>
<dbReference type="Proteomes" id="UP000597762">
    <property type="component" value="Unassembled WGS sequence"/>
</dbReference>
<feature type="domain" description="FAS1" evidence="1">
    <location>
        <begin position="249"/>
        <end position="386"/>
    </location>
</feature>
<dbReference type="Pfam" id="PF02469">
    <property type="entry name" value="Fasciclin"/>
    <property type="match status" value="3"/>
</dbReference>
<feature type="domain" description="FAS1" evidence="1">
    <location>
        <begin position="115"/>
        <end position="245"/>
    </location>
</feature>
<dbReference type="Gene3D" id="2.30.180.10">
    <property type="entry name" value="FAS1 domain"/>
    <property type="match status" value="3"/>
</dbReference>
<evidence type="ECO:0000313" key="2">
    <source>
        <dbReference type="EMBL" id="CAE1318730.1"/>
    </source>
</evidence>
<dbReference type="OrthoDB" id="286301at2759"/>
<dbReference type="InterPro" id="IPR050904">
    <property type="entry name" value="Adhesion/Biosynth-related"/>
</dbReference>
<protein>
    <recommendedName>
        <fullName evidence="1">FAS1 domain-containing protein</fullName>
    </recommendedName>
</protein>
<comment type="caution">
    <text evidence="2">The sequence shown here is derived from an EMBL/GenBank/DDBJ whole genome shotgun (WGS) entry which is preliminary data.</text>
</comment>